<dbReference type="Pfam" id="PF03692">
    <property type="entry name" value="CxxCxxCC"/>
    <property type="match status" value="1"/>
</dbReference>
<accession>A0A6B8KHD3</accession>
<proteinExistence type="inferred from homology"/>
<protein>
    <recommendedName>
        <fullName evidence="1">UPF0260 protein H2LOC_012140</fullName>
    </recommendedName>
</protein>
<gene>
    <name evidence="2" type="ORF">H2LOC_012140</name>
</gene>
<dbReference type="EMBL" id="CP046052">
    <property type="protein sequence ID" value="QGM46385.1"/>
    <property type="molecule type" value="Genomic_DNA"/>
</dbReference>
<dbReference type="InterPro" id="IPR008228">
    <property type="entry name" value="UCP006173"/>
</dbReference>
<dbReference type="RefSeq" id="WP_154331649.1">
    <property type="nucleotide sequence ID" value="NZ_CP046052.1"/>
</dbReference>
<dbReference type="NCBIfam" id="NF003507">
    <property type="entry name" value="PRK05170.2-5"/>
    <property type="match status" value="1"/>
</dbReference>
<keyword evidence="3" id="KW-1185">Reference proteome</keyword>
<dbReference type="PANTHER" id="PTHR37421:SF1">
    <property type="entry name" value="UPF0260 PROTEIN YCGN"/>
    <property type="match status" value="1"/>
</dbReference>
<organism evidence="2 3">
    <name type="scientific">Methylocystis heyeri</name>
    <dbReference type="NCBI Taxonomy" id="391905"/>
    <lineage>
        <taxon>Bacteria</taxon>
        <taxon>Pseudomonadati</taxon>
        <taxon>Pseudomonadota</taxon>
        <taxon>Alphaproteobacteria</taxon>
        <taxon>Hyphomicrobiales</taxon>
        <taxon>Methylocystaceae</taxon>
        <taxon>Methylocystis</taxon>
    </lineage>
</organism>
<name>A0A6B8KHD3_9HYPH</name>
<dbReference type="Proteomes" id="UP000309061">
    <property type="component" value="Chromosome"/>
</dbReference>
<dbReference type="NCBIfam" id="NF003501">
    <property type="entry name" value="PRK05170.1-5"/>
    <property type="match status" value="1"/>
</dbReference>
<evidence type="ECO:0000313" key="2">
    <source>
        <dbReference type="EMBL" id="QGM46385.1"/>
    </source>
</evidence>
<dbReference type="InterPro" id="IPR005358">
    <property type="entry name" value="Puta_zinc/iron-chelating_dom"/>
</dbReference>
<dbReference type="PANTHER" id="PTHR37421">
    <property type="entry name" value="UPF0260 PROTEIN YCGN"/>
    <property type="match status" value="1"/>
</dbReference>
<dbReference type="PIRSF" id="PIRSF006173">
    <property type="entry name" value="UCP006173"/>
    <property type="match status" value="1"/>
</dbReference>
<comment type="similarity">
    <text evidence="1">Belongs to the UPF0260 family.</text>
</comment>
<reference evidence="2 3" key="1">
    <citation type="submission" date="2019-11" db="EMBL/GenBank/DDBJ databases">
        <title>The genome sequence of Methylocystis heyeri.</title>
        <authorList>
            <person name="Oshkin I.Y."/>
            <person name="Miroshnikov K."/>
            <person name="Dedysh S.N."/>
        </authorList>
    </citation>
    <scope>NUCLEOTIDE SEQUENCE [LARGE SCALE GENOMIC DNA]</scope>
    <source>
        <strain evidence="2 3">H2</strain>
    </source>
</reference>
<evidence type="ECO:0000256" key="1">
    <source>
        <dbReference type="HAMAP-Rule" id="MF_00676"/>
    </source>
</evidence>
<dbReference type="OrthoDB" id="9786855at2"/>
<sequence>MTGHEAGEGARRRCEEGAQDEAPFWTKPLDQLTRAQWESLCDGCGRCCLVKLEDEDTGIIHHTSVACKLLDQSTCRCGDYANRKKIVPDCVRLTLARLEKIRWLPPTCAYLLRLEGKDLPEWHPLVSGDPESVHRARASVRGRVEASEDEVDVDELPEYIRPWPKRWPRRARS</sequence>
<dbReference type="HAMAP" id="MF_00676">
    <property type="entry name" value="UPF0260"/>
    <property type="match status" value="1"/>
</dbReference>
<dbReference type="AlphaFoldDB" id="A0A6B8KHD3"/>
<dbReference type="KEGG" id="mhey:H2LOC_012140"/>
<evidence type="ECO:0000313" key="3">
    <source>
        <dbReference type="Proteomes" id="UP000309061"/>
    </source>
</evidence>